<dbReference type="CDD" id="cd07377">
    <property type="entry name" value="WHTH_GntR"/>
    <property type="match status" value="1"/>
</dbReference>
<dbReference type="InterPro" id="IPR008920">
    <property type="entry name" value="TF_FadR/GntR_C"/>
</dbReference>
<dbReference type="InterPro" id="IPR036390">
    <property type="entry name" value="WH_DNA-bd_sf"/>
</dbReference>
<dbReference type="Pfam" id="PF00392">
    <property type="entry name" value="GntR"/>
    <property type="match status" value="1"/>
</dbReference>
<dbReference type="OrthoDB" id="3267569at2"/>
<feature type="domain" description="HTH gntR-type" evidence="4">
    <location>
        <begin position="19"/>
        <end position="86"/>
    </location>
</feature>
<dbReference type="GO" id="GO:0003677">
    <property type="term" value="F:DNA binding"/>
    <property type="evidence" value="ECO:0007669"/>
    <property type="project" value="UniProtKB-KW"/>
</dbReference>
<dbReference type="InterPro" id="IPR000524">
    <property type="entry name" value="Tscrpt_reg_HTH_GntR"/>
</dbReference>
<keyword evidence="1" id="KW-0805">Transcription regulation</keyword>
<keyword evidence="6" id="KW-1185">Reference proteome</keyword>
<dbReference type="GO" id="GO:0003700">
    <property type="term" value="F:DNA-binding transcription factor activity"/>
    <property type="evidence" value="ECO:0007669"/>
    <property type="project" value="InterPro"/>
</dbReference>
<keyword evidence="3" id="KW-0804">Transcription</keyword>
<proteinExistence type="predicted"/>
<dbReference type="Gene3D" id="1.20.120.530">
    <property type="entry name" value="GntR ligand-binding domain-like"/>
    <property type="match status" value="1"/>
</dbReference>
<dbReference type="SMART" id="SM00345">
    <property type="entry name" value="HTH_GNTR"/>
    <property type="match status" value="1"/>
</dbReference>
<dbReference type="PANTHER" id="PTHR43537">
    <property type="entry name" value="TRANSCRIPTIONAL REGULATOR, GNTR FAMILY"/>
    <property type="match status" value="1"/>
</dbReference>
<sequence>MTIPDHESQRAEPPEVARRGLRDQVYDAVLDLIVRGSIGPGERLRIDGLAGSLKVSQTPVREALAHLERTGLVTREGFKGYRVAEPLTPAQAAELMDVREMLEVQAAQWYAAHLPDGVDDLRAAHARHVRTAAAVAERIQHQTVDMPAFREYFAADAAFHRVIYTGTRNHFLLQMAEDLGGHLHRMRETILHRSYDMGQAVAEHAAILAAAEDGDAGALVEAMRRHMAAIRDRSANPN</sequence>
<dbReference type="Pfam" id="PF07729">
    <property type="entry name" value="FCD"/>
    <property type="match status" value="1"/>
</dbReference>
<dbReference type="SUPFAM" id="SSF48008">
    <property type="entry name" value="GntR ligand-binding domain-like"/>
    <property type="match status" value="1"/>
</dbReference>
<dbReference type="EMBL" id="CP041692">
    <property type="protein sequence ID" value="QDP98704.1"/>
    <property type="molecule type" value="Genomic_DNA"/>
</dbReference>
<dbReference type="AlphaFoldDB" id="A0A516Q5K4"/>
<dbReference type="SUPFAM" id="SSF46785">
    <property type="entry name" value="Winged helix' DNA-binding domain"/>
    <property type="match status" value="1"/>
</dbReference>
<gene>
    <name evidence="5" type="ORF">FOE78_09610</name>
</gene>
<dbReference type="PANTHER" id="PTHR43537:SF24">
    <property type="entry name" value="GLUCONATE OPERON TRANSCRIPTIONAL REPRESSOR"/>
    <property type="match status" value="1"/>
</dbReference>
<reference evidence="5 6" key="1">
    <citation type="submission" date="2019-07" db="EMBL/GenBank/DDBJ databases">
        <title>Microlunatus dokdonensis sp. nov. isolated from the rhizospheric soil of the wild plant Elymus tsukushiensis.</title>
        <authorList>
            <person name="Ghim S.-Y."/>
            <person name="Hwang Y.-J."/>
            <person name="Son J.-S."/>
            <person name="Shin J.-H."/>
        </authorList>
    </citation>
    <scope>NUCLEOTIDE SEQUENCE [LARGE SCALE GENOMIC DNA]</scope>
    <source>
        <strain evidence="5 6">KUDC0627</strain>
    </source>
</reference>
<evidence type="ECO:0000256" key="1">
    <source>
        <dbReference type="ARBA" id="ARBA00023015"/>
    </source>
</evidence>
<keyword evidence="2" id="KW-0238">DNA-binding</keyword>
<dbReference type="InterPro" id="IPR036388">
    <property type="entry name" value="WH-like_DNA-bd_sf"/>
</dbReference>
<name>A0A516Q5K4_9ACTN</name>
<evidence type="ECO:0000313" key="5">
    <source>
        <dbReference type="EMBL" id="QDP98704.1"/>
    </source>
</evidence>
<organism evidence="5 6">
    <name type="scientific">Microlunatus elymi</name>
    <dbReference type="NCBI Taxonomy" id="2596828"/>
    <lineage>
        <taxon>Bacteria</taxon>
        <taxon>Bacillati</taxon>
        <taxon>Actinomycetota</taxon>
        <taxon>Actinomycetes</taxon>
        <taxon>Propionibacteriales</taxon>
        <taxon>Propionibacteriaceae</taxon>
        <taxon>Microlunatus</taxon>
    </lineage>
</organism>
<dbReference type="SMART" id="SM00895">
    <property type="entry name" value="FCD"/>
    <property type="match status" value="1"/>
</dbReference>
<dbReference type="PROSITE" id="PS50949">
    <property type="entry name" value="HTH_GNTR"/>
    <property type="match status" value="1"/>
</dbReference>
<evidence type="ECO:0000313" key="6">
    <source>
        <dbReference type="Proteomes" id="UP000319263"/>
    </source>
</evidence>
<evidence type="ECO:0000256" key="2">
    <source>
        <dbReference type="ARBA" id="ARBA00023125"/>
    </source>
</evidence>
<evidence type="ECO:0000259" key="4">
    <source>
        <dbReference type="PROSITE" id="PS50949"/>
    </source>
</evidence>
<dbReference type="Gene3D" id="1.10.10.10">
    <property type="entry name" value="Winged helix-like DNA-binding domain superfamily/Winged helix DNA-binding domain"/>
    <property type="match status" value="1"/>
</dbReference>
<accession>A0A516Q5K4</accession>
<dbReference type="KEGG" id="mik:FOE78_09610"/>
<dbReference type="Proteomes" id="UP000319263">
    <property type="component" value="Chromosome"/>
</dbReference>
<dbReference type="InterPro" id="IPR011711">
    <property type="entry name" value="GntR_C"/>
</dbReference>
<protein>
    <submittedName>
        <fullName evidence="5">GntR family transcriptional regulator</fullName>
    </submittedName>
</protein>
<evidence type="ECO:0000256" key="3">
    <source>
        <dbReference type="ARBA" id="ARBA00023163"/>
    </source>
</evidence>